<dbReference type="Proteomes" id="UP001238450">
    <property type="component" value="Unassembled WGS sequence"/>
</dbReference>
<proteinExistence type="predicted"/>
<organism evidence="1 2">
    <name type="scientific">Croceifilum oryzae</name>
    <dbReference type="NCBI Taxonomy" id="1553429"/>
    <lineage>
        <taxon>Bacteria</taxon>
        <taxon>Bacillati</taxon>
        <taxon>Bacillota</taxon>
        <taxon>Bacilli</taxon>
        <taxon>Bacillales</taxon>
        <taxon>Thermoactinomycetaceae</taxon>
        <taxon>Croceifilum</taxon>
    </lineage>
</organism>
<sequence>MKITAYEMVTETVTHSQCTLYDLPINQWIEKEANGEPTLLR</sequence>
<evidence type="ECO:0000313" key="2">
    <source>
        <dbReference type="Proteomes" id="UP001238450"/>
    </source>
</evidence>
<gene>
    <name evidence="1" type="ORF">J2Z48_002047</name>
</gene>
<evidence type="ECO:0000313" key="1">
    <source>
        <dbReference type="EMBL" id="MDQ0417863.1"/>
    </source>
</evidence>
<dbReference type="RefSeq" id="WP_307253162.1">
    <property type="nucleotide sequence ID" value="NZ_JAUSUV010000008.1"/>
</dbReference>
<reference evidence="1 2" key="1">
    <citation type="submission" date="2023-07" db="EMBL/GenBank/DDBJ databases">
        <title>Genomic Encyclopedia of Type Strains, Phase IV (KMG-IV): sequencing the most valuable type-strain genomes for metagenomic binning, comparative biology and taxonomic classification.</title>
        <authorList>
            <person name="Goeker M."/>
        </authorList>
    </citation>
    <scope>NUCLEOTIDE SEQUENCE [LARGE SCALE GENOMIC DNA]</scope>
    <source>
        <strain evidence="1 2">DSM 46876</strain>
    </source>
</reference>
<keyword evidence="2" id="KW-1185">Reference proteome</keyword>
<accession>A0AAJ1WSY0</accession>
<comment type="caution">
    <text evidence="1">The sequence shown here is derived from an EMBL/GenBank/DDBJ whole genome shotgun (WGS) entry which is preliminary data.</text>
</comment>
<name>A0AAJ1WSY0_9BACL</name>
<dbReference type="EMBL" id="JAUSUV010000008">
    <property type="protein sequence ID" value="MDQ0417863.1"/>
    <property type="molecule type" value="Genomic_DNA"/>
</dbReference>
<dbReference type="AlphaFoldDB" id="A0AAJ1WSY0"/>
<protein>
    <submittedName>
        <fullName evidence="1">Uncharacterized protein</fullName>
    </submittedName>
</protein>